<feature type="transmembrane region" description="Helical" evidence="8">
    <location>
        <begin position="155"/>
        <end position="176"/>
    </location>
</feature>
<keyword evidence="6 8" id="KW-1133">Transmembrane helix</keyword>
<feature type="transmembrane region" description="Helical" evidence="8">
    <location>
        <begin position="252"/>
        <end position="278"/>
    </location>
</feature>
<evidence type="ECO:0000313" key="10">
    <source>
        <dbReference type="Proteomes" id="UP000050865"/>
    </source>
</evidence>
<dbReference type="Proteomes" id="UP000050865">
    <property type="component" value="Unassembled WGS sequence"/>
</dbReference>
<feature type="transmembrane region" description="Helical" evidence="8">
    <location>
        <begin position="100"/>
        <end position="120"/>
    </location>
</feature>
<dbReference type="InterPro" id="IPR026046">
    <property type="entry name" value="UBIAD1"/>
</dbReference>
<keyword evidence="5 8" id="KW-0812">Transmembrane</keyword>
<comment type="pathway">
    <text evidence="2">Quinol/quinone metabolism; menaquinone biosynthesis.</text>
</comment>
<dbReference type="RefSeq" id="WP_056989422.1">
    <property type="nucleotide sequence ID" value="NZ_AYZJ01000029.1"/>
</dbReference>
<keyword evidence="4 9" id="KW-0808">Transferase</keyword>
<reference evidence="9 10" key="1">
    <citation type="journal article" date="2015" name="Genome Announc.">
        <title>Expanding the biotechnology potential of lactobacilli through comparative genomics of 213 strains and associated genera.</title>
        <authorList>
            <person name="Sun Z."/>
            <person name="Harris H.M."/>
            <person name="McCann A."/>
            <person name="Guo C."/>
            <person name="Argimon S."/>
            <person name="Zhang W."/>
            <person name="Yang X."/>
            <person name="Jeffery I.B."/>
            <person name="Cooney J.C."/>
            <person name="Kagawa T.F."/>
            <person name="Liu W."/>
            <person name="Song Y."/>
            <person name="Salvetti E."/>
            <person name="Wrobel A."/>
            <person name="Rasinkangas P."/>
            <person name="Parkhill J."/>
            <person name="Rea M.C."/>
            <person name="O'Sullivan O."/>
            <person name="Ritari J."/>
            <person name="Douillard F.P."/>
            <person name="Paul Ross R."/>
            <person name="Yang R."/>
            <person name="Briner A.E."/>
            <person name="Felis G.E."/>
            <person name="de Vos W.M."/>
            <person name="Barrangou R."/>
            <person name="Klaenhammer T.R."/>
            <person name="Caufield P.W."/>
            <person name="Cui Y."/>
            <person name="Zhang H."/>
            <person name="O'Toole P.W."/>
        </authorList>
    </citation>
    <scope>NUCLEOTIDE SEQUENCE [LARGE SCALE GENOMIC DNA]</scope>
    <source>
        <strain evidence="9 10">DSM 22697</strain>
    </source>
</reference>
<evidence type="ECO:0000256" key="1">
    <source>
        <dbReference type="ARBA" id="ARBA00004141"/>
    </source>
</evidence>
<keyword evidence="3" id="KW-0474">Menaquinone biosynthesis</keyword>
<feature type="transmembrane region" description="Helical" evidence="8">
    <location>
        <begin position="53"/>
        <end position="72"/>
    </location>
</feature>
<evidence type="ECO:0000256" key="8">
    <source>
        <dbReference type="SAM" id="Phobius"/>
    </source>
</evidence>
<dbReference type="GO" id="GO:0009234">
    <property type="term" value="P:menaquinone biosynthetic process"/>
    <property type="evidence" value="ECO:0007669"/>
    <property type="project" value="UniProtKB-UniPathway"/>
</dbReference>
<dbReference type="CDD" id="cd13962">
    <property type="entry name" value="PT_UbiA_UBIAD1"/>
    <property type="match status" value="1"/>
</dbReference>
<feature type="transmembrane region" description="Helical" evidence="8">
    <location>
        <begin position="196"/>
        <end position="217"/>
    </location>
</feature>
<dbReference type="InterPro" id="IPR044878">
    <property type="entry name" value="UbiA_sf"/>
</dbReference>
<dbReference type="STRING" id="1423730.FC75_GL001622"/>
<feature type="transmembrane region" description="Helical" evidence="8">
    <location>
        <begin position="20"/>
        <end position="41"/>
    </location>
</feature>
<dbReference type="PANTHER" id="PTHR13929">
    <property type="entry name" value="1,4-DIHYDROXY-2-NAPHTHOATE OCTAPRENYLTRANSFERASE"/>
    <property type="match status" value="1"/>
</dbReference>
<evidence type="ECO:0000256" key="5">
    <source>
        <dbReference type="ARBA" id="ARBA00022692"/>
    </source>
</evidence>
<comment type="subcellular location">
    <subcellularLocation>
        <location evidence="1">Membrane</location>
        <topology evidence="1">Multi-pass membrane protein</topology>
    </subcellularLocation>
</comment>
<name>A0A0R2F3H0_9LACO</name>
<dbReference type="PANTHER" id="PTHR13929:SF0">
    <property type="entry name" value="UBIA PRENYLTRANSFERASE DOMAIN-CONTAINING PROTEIN 1"/>
    <property type="match status" value="1"/>
</dbReference>
<evidence type="ECO:0000256" key="6">
    <source>
        <dbReference type="ARBA" id="ARBA00022989"/>
    </source>
</evidence>
<dbReference type="PATRIC" id="fig|1423730.4.peg.1699"/>
<dbReference type="EMBL" id="AYZJ01000029">
    <property type="protein sequence ID" value="KRN22984.1"/>
    <property type="molecule type" value="Genomic_DNA"/>
</dbReference>
<dbReference type="InterPro" id="IPR000537">
    <property type="entry name" value="UbiA_prenyltransferase"/>
</dbReference>
<sequence>MSKEVHGAYRPLTWPLFFELIRLPAKLCSFLPYLFGVLYAWWGFHQFNWVNSLVYFVGQMSIALFVTGFNNVQDFYKAKDEHYRQTQNIIGREHLSPRRVLALMGLFLTIAVAAGLILVWRTNLSLLLIGGLGIFVAIFYTFGPVPLSRIPSGEVLSGTVEGFGAVFIAVFVNIVPQPIVLTLTGNRFVLSGNVPLVLELFFLALPIVILDGTIMFADNICDLAQDQRNQRFTLPYYLGKARALKIYPWLPAAAYLAIVLAVGLRLLPWPILLVVFMWPRVRQNINAFLAVQDKGKTFNTAVANLLLTFGSETVLLLICIAVDLAVPGFF</sequence>
<proteinExistence type="predicted"/>
<comment type="caution">
    <text evidence="9">The sequence shown here is derived from an EMBL/GenBank/DDBJ whole genome shotgun (WGS) entry which is preliminary data.</text>
</comment>
<feature type="transmembrane region" description="Helical" evidence="8">
    <location>
        <begin position="298"/>
        <end position="326"/>
    </location>
</feature>
<accession>A0A0R2F3H0</accession>
<evidence type="ECO:0000256" key="7">
    <source>
        <dbReference type="ARBA" id="ARBA00023136"/>
    </source>
</evidence>
<evidence type="ECO:0000256" key="3">
    <source>
        <dbReference type="ARBA" id="ARBA00022428"/>
    </source>
</evidence>
<evidence type="ECO:0000256" key="2">
    <source>
        <dbReference type="ARBA" id="ARBA00004863"/>
    </source>
</evidence>
<dbReference type="AlphaFoldDB" id="A0A0R2F3H0"/>
<evidence type="ECO:0000256" key="4">
    <source>
        <dbReference type="ARBA" id="ARBA00022679"/>
    </source>
</evidence>
<dbReference type="UniPathway" id="UPA00079"/>
<dbReference type="GO" id="GO:0016020">
    <property type="term" value="C:membrane"/>
    <property type="evidence" value="ECO:0007669"/>
    <property type="project" value="UniProtKB-SubCell"/>
</dbReference>
<keyword evidence="7 8" id="KW-0472">Membrane</keyword>
<evidence type="ECO:0000313" key="9">
    <source>
        <dbReference type="EMBL" id="KRN22984.1"/>
    </source>
</evidence>
<gene>
    <name evidence="9" type="ORF">FC75_GL001622</name>
</gene>
<protein>
    <submittedName>
        <fullName evidence="9">1,4-dihydroxy-2-naphthoate octaprenyltransferase</fullName>
    </submittedName>
</protein>
<dbReference type="GO" id="GO:0042371">
    <property type="term" value="P:vitamin K biosynthetic process"/>
    <property type="evidence" value="ECO:0007669"/>
    <property type="project" value="TreeGrafter"/>
</dbReference>
<dbReference type="Gene3D" id="1.10.357.140">
    <property type="entry name" value="UbiA prenyltransferase"/>
    <property type="match status" value="1"/>
</dbReference>
<feature type="transmembrane region" description="Helical" evidence="8">
    <location>
        <begin position="126"/>
        <end position="143"/>
    </location>
</feature>
<dbReference type="Pfam" id="PF01040">
    <property type="entry name" value="UbiA"/>
    <property type="match status" value="1"/>
</dbReference>
<dbReference type="GO" id="GO:0004659">
    <property type="term" value="F:prenyltransferase activity"/>
    <property type="evidence" value="ECO:0007669"/>
    <property type="project" value="InterPro"/>
</dbReference>
<keyword evidence="10" id="KW-1185">Reference proteome</keyword>
<organism evidence="9 10">
    <name type="scientific">Lacticaseibacillus camelliae DSM 22697 = JCM 13995</name>
    <dbReference type="NCBI Taxonomy" id="1423730"/>
    <lineage>
        <taxon>Bacteria</taxon>
        <taxon>Bacillati</taxon>
        <taxon>Bacillota</taxon>
        <taxon>Bacilli</taxon>
        <taxon>Lactobacillales</taxon>
        <taxon>Lactobacillaceae</taxon>
        <taxon>Lacticaseibacillus</taxon>
    </lineage>
</organism>